<evidence type="ECO:0000313" key="4">
    <source>
        <dbReference type="Proteomes" id="UP000694387"/>
    </source>
</evidence>
<feature type="region of interest" description="Disordered" evidence="1">
    <location>
        <begin position="76"/>
        <end position="106"/>
    </location>
</feature>
<dbReference type="GO" id="GO:0031593">
    <property type="term" value="F:polyubiquitin modification-dependent protein binding"/>
    <property type="evidence" value="ECO:0007669"/>
    <property type="project" value="TreeGrafter"/>
</dbReference>
<reference evidence="3" key="3">
    <citation type="submission" date="2025-09" db="UniProtKB">
        <authorList>
            <consortium name="Ensembl"/>
        </authorList>
    </citation>
    <scope>IDENTIFICATION</scope>
</reference>
<dbReference type="PROSITE" id="PS50053">
    <property type="entry name" value="UBIQUITIN_2"/>
    <property type="match status" value="1"/>
</dbReference>
<organism evidence="3 4">
    <name type="scientific">Equus asinus</name>
    <name type="common">Donkey</name>
    <name type="synonym">Equus africanus asinus</name>
    <dbReference type="NCBI Taxonomy" id="9793"/>
    <lineage>
        <taxon>Eukaryota</taxon>
        <taxon>Metazoa</taxon>
        <taxon>Chordata</taxon>
        <taxon>Craniata</taxon>
        <taxon>Vertebrata</taxon>
        <taxon>Euteleostomi</taxon>
        <taxon>Mammalia</taxon>
        <taxon>Eutheria</taxon>
        <taxon>Laurasiatheria</taxon>
        <taxon>Perissodactyla</taxon>
        <taxon>Equidae</taxon>
        <taxon>Equus</taxon>
    </lineage>
</organism>
<dbReference type="SMART" id="SM00213">
    <property type="entry name" value="UBQ"/>
    <property type="match status" value="1"/>
</dbReference>
<sequence>MIVFVRFNSSHGFPVEVDSNTSIFQLKEAVAKRQGVPADQLRVIFAGKDLRNDLTVQQVDQPTTAFMSIAKVRVRESSQENSGYGAAPANKPRSPWPRVHLAGKMS</sequence>
<evidence type="ECO:0000259" key="2">
    <source>
        <dbReference type="PROSITE" id="PS50053"/>
    </source>
</evidence>
<gene>
    <name evidence="3" type="primary">PRKN</name>
</gene>
<dbReference type="FunFam" id="3.10.20.90:FF:000142">
    <property type="entry name" value="E3 ubiquitin-protein ligase parkin"/>
    <property type="match status" value="1"/>
</dbReference>
<accession>A0A9L0ICL8</accession>
<evidence type="ECO:0000256" key="1">
    <source>
        <dbReference type="SAM" id="MobiDB-lite"/>
    </source>
</evidence>
<dbReference type="GO" id="GO:0005829">
    <property type="term" value="C:cytosol"/>
    <property type="evidence" value="ECO:0007669"/>
    <property type="project" value="TreeGrafter"/>
</dbReference>
<dbReference type="GO" id="GO:0006511">
    <property type="term" value="P:ubiquitin-dependent protein catabolic process"/>
    <property type="evidence" value="ECO:0007669"/>
    <property type="project" value="TreeGrafter"/>
</dbReference>
<dbReference type="Ensembl" id="ENSEAST00005074794.1">
    <property type="protein sequence ID" value="ENSEASP00005038622.1"/>
    <property type="gene ID" value="ENSEASG00005019721.2"/>
</dbReference>
<dbReference type="Proteomes" id="UP000694387">
    <property type="component" value="Chromosome 28"/>
</dbReference>
<reference evidence="3 4" key="1">
    <citation type="journal article" date="2020" name="Nat. Commun.">
        <title>Donkey genomes provide new insights into domestication and selection for coat color.</title>
        <authorList>
            <person name="Wang"/>
            <person name="C."/>
            <person name="Li"/>
            <person name="H."/>
            <person name="Guo"/>
            <person name="Y."/>
            <person name="Huang"/>
            <person name="J."/>
            <person name="Sun"/>
            <person name="Y."/>
            <person name="Min"/>
            <person name="J."/>
            <person name="Wang"/>
            <person name="J."/>
            <person name="Fang"/>
            <person name="X."/>
            <person name="Zhao"/>
            <person name="Z."/>
            <person name="Wang"/>
            <person name="S."/>
            <person name="Zhang"/>
            <person name="Y."/>
            <person name="Liu"/>
            <person name="Q."/>
            <person name="Jiang"/>
            <person name="Q."/>
            <person name="Wang"/>
            <person name="X."/>
            <person name="Guo"/>
            <person name="Y."/>
            <person name="Yang"/>
            <person name="C."/>
            <person name="Wang"/>
            <person name="Y."/>
            <person name="Tian"/>
            <person name="F."/>
            <person name="Zhuang"/>
            <person name="G."/>
            <person name="Fan"/>
            <person name="Y."/>
            <person name="Gao"/>
            <person name="Q."/>
            <person name="Li"/>
            <person name="Y."/>
            <person name="Ju"/>
            <person name="Z."/>
            <person name="Li"/>
            <person name="J."/>
            <person name="Li"/>
            <person name="R."/>
            <person name="Hou"/>
            <person name="M."/>
            <person name="Yang"/>
            <person name="G."/>
            <person name="Liu"/>
            <person name="G."/>
            <person name="Liu"/>
            <person name="W."/>
            <person name="Guo"/>
            <person name="J."/>
            <person name="Pan"/>
            <person name="S."/>
            <person name="Fan"/>
            <person name="G."/>
            <person name="Zhang"/>
            <person name="W."/>
            <person name="Zhang"/>
            <person name="R."/>
            <person name="Yu"/>
            <person name="J."/>
            <person name="Zhang"/>
            <person name="X."/>
            <person name="Yin"/>
            <person name="Q."/>
            <person name="Ji"/>
            <person name="C."/>
            <person name="Jin"/>
            <person name="Y."/>
            <person name="Yue"/>
            <person name="G."/>
            <person name="Liu"/>
            <person name="M."/>
            <person name="Xu"/>
            <person name="J."/>
            <person name="Liu"/>
            <person name="S."/>
            <person name="Jordana"/>
            <person name="J."/>
            <person name="Noce"/>
            <person name="A."/>
            <person name="Amills"/>
            <person name="M."/>
            <person name="Wu"/>
            <person name="D.D."/>
            <person name="Li"/>
            <person name="S."/>
            <person name="Zhou"/>
            <person name="X. and Zhong"/>
            <person name="J."/>
        </authorList>
    </citation>
    <scope>NUCLEOTIDE SEQUENCE [LARGE SCALE GENOMIC DNA]</scope>
</reference>
<keyword evidence="4" id="KW-1185">Reference proteome</keyword>
<proteinExistence type="predicted"/>
<dbReference type="InterPro" id="IPR015496">
    <property type="entry name" value="Ubiquilin"/>
</dbReference>
<reference evidence="3" key="2">
    <citation type="submission" date="2025-08" db="UniProtKB">
        <authorList>
            <consortium name="Ensembl"/>
        </authorList>
    </citation>
    <scope>IDENTIFICATION</scope>
</reference>
<protein>
    <submittedName>
        <fullName evidence="3">Parkin RBR E3 ubiquitin protein ligase</fullName>
    </submittedName>
</protein>
<evidence type="ECO:0000313" key="3">
    <source>
        <dbReference type="Ensembl" id="ENSEASP00005038622.1"/>
    </source>
</evidence>
<dbReference type="Pfam" id="PF00240">
    <property type="entry name" value="ubiquitin"/>
    <property type="match status" value="1"/>
</dbReference>
<dbReference type="AlphaFoldDB" id="A0A9L0ICL8"/>
<dbReference type="PANTHER" id="PTHR10677:SF40">
    <property type="entry name" value="UBIQUITIN-LIKE DOMAIN-CONTAINING PROTEIN"/>
    <property type="match status" value="1"/>
</dbReference>
<name>A0A9L0ICL8_EQUAS</name>
<dbReference type="InterPro" id="IPR000626">
    <property type="entry name" value="Ubiquitin-like_dom"/>
</dbReference>
<dbReference type="Gene3D" id="3.10.20.90">
    <property type="entry name" value="Phosphatidylinositol 3-kinase Catalytic Subunit, Chain A, domain 1"/>
    <property type="match status" value="1"/>
</dbReference>
<dbReference type="PANTHER" id="PTHR10677">
    <property type="entry name" value="UBIQUILIN"/>
    <property type="match status" value="1"/>
</dbReference>
<dbReference type="GeneTree" id="ENSGT00390000011034"/>
<dbReference type="SUPFAM" id="SSF54236">
    <property type="entry name" value="Ubiquitin-like"/>
    <property type="match status" value="1"/>
</dbReference>
<dbReference type="InterPro" id="IPR029071">
    <property type="entry name" value="Ubiquitin-like_domsf"/>
</dbReference>
<feature type="domain" description="Ubiquitin-like" evidence="2">
    <location>
        <begin position="1"/>
        <end position="60"/>
    </location>
</feature>